<evidence type="ECO:0000259" key="4">
    <source>
        <dbReference type="PROSITE" id="PS50932"/>
    </source>
</evidence>
<dbReference type="Proteomes" id="UP000263900">
    <property type="component" value="Chromosome"/>
</dbReference>
<dbReference type="Gene3D" id="1.10.260.40">
    <property type="entry name" value="lambda repressor-like DNA-binding domains"/>
    <property type="match status" value="1"/>
</dbReference>
<dbReference type="InterPro" id="IPR000843">
    <property type="entry name" value="HTH_LacI"/>
</dbReference>
<dbReference type="SUPFAM" id="SSF53822">
    <property type="entry name" value="Periplasmic binding protein-like I"/>
    <property type="match status" value="1"/>
</dbReference>
<dbReference type="Gene3D" id="3.40.50.2300">
    <property type="match status" value="2"/>
</dbReference>
<reference evidence="5 6" key="1">
    <citation type="submission" date="2018-09" db="EMBL/GenBank/DDBJ databases">
        <title>Genome sequencing of strain 6GH32-13.</title>
        <authorList>
            <person name="Weon H.-Y."/>
            <person name="Heo J."/>
            <person name="Kwon S.-W."/>
        </authorList>
    </citation>
    <scope>NUCLEOTIDE SEQUENCE [LARGE SCALE GENOMIC DNA]</scope>
    <source>
        <strain evidence="5 6">5GH32-13</strain>
    </source>
</reference>
<dbReference type="InterPro" id="IPR010982">
    <property type="entry name" value="Lambda_DNA-bd_dom_sf"/>
</dbReference>
<evidence type="ECO:0000313" key="6">
    <source>
        <dbReference type="Proteomes" id="UP000263900"/>
    </source>
</evidence>
<sequence>MERKVSLKDIAQKVGVSTALVSYVLNNKRENRVSKELARRIRETAAEMNYRTNQVARSLKTNKTYTIGLIVADIANSFSSGLARIIEDEAEQHQYTVIYSSNDENAHKCGKLIDTLLDRKVDGLIIAPPAFSEHQLIYLQQQRVPFVLVDRYFPDLPTNYVALDNYGMAFKGIEHLIQVGCRRIGMITYKTELHHLQERRRGYTAALKKHRLPVSKKLVREVDIKLETTAIENAIDSLLSGEEPVDGLLFSANNIALAGLKYISTLPVKVPDQLAIVSFDETEALEFFYAPFAYIKQPLPEMGRLATHLLLESIEKGSATTQVNLEGELILKKPYAPR</sequence>
<dbReference type="SUPFAM" id="SSF47413">
    <property type="entry name" value="lambda repressor-like DNA-binding domains"/>
    <property type="match status" value="1"/>
</dbReference>
<keyword evidence="6" id="KW-1185">Reference proteome</keyword>
<accession>A0A3B7MEW2</accession>
<dbReference type="GO" id="GO:0000976">
    <property type="term" value="F:transcription cis-regulatory region binding"/>
    <property type="evidence" value="ECO:0007669"/>
    <property type="project" value="TreeGrafter"/>
</dbReference>
<feature type="domain" description="HTH lacI-type" evidence="4">
    <location>
        <begin position="5"/>
        <end position="61"/>
    </location>
</feature>
<dbReference type="AlphaFoldDB" id="A0A3B7MEW2"/>
<protein>
    <submittedName>
        <fullName evidence="5">LacI family transcriptional regulator</fullName>
    </submittedName>
</protein>
<dbReference type="Pfam" id="PF00532">
    <property type="entry name" value="Peripla_BP_1"/>
    <property type="match status" value="1"/>
</dbReference>
<dbReference type="Pfam" id="PF00356">
    <property type="entry name" value="LacI"/>
    <property type="match status" value="1"/>
</dbReference>
<evidence type="ECO:0000256" key="1">
    <source>
        <dbReference type="ARBA" id="ARBA00023015"/>
    </source>
</evidence>
<keyword evidence="1" id="KW-0805">Transcription regulation</keyword>
<evidence type="ECO:0000256" key="3">
    <source>
        <dbReference type="ARBA" id="ARBA00023163"/>
    </source>
</evidence>
<name>A0A3B7MEW2_9BACT</name>
<dbReference type="KEGG" id="pseg:D3H65_02325"/>
<dbReference type="PANTHER" id="PTHR30146">
    <property type="entry name" value="LACI-RELATED TRANSCRIPTIONAL REPRESSOR"/>
    <property type="match status" value="1"/>
</dbReference>
<evidence type="ECO:0000256" key="2">
    <source>
        <dbReference type="ARBA" id="ARBA00023125"/>
    </source>
</evidence>
<keyword evidence="3" id="KW-0804">Transcription</keyword>
<dbReference type="EMBL" id="CP032157">
    <property type="protein sequence ID" value="AXY72874.1"/>
    <property type="molecule type" value="Genomic_DNA"/>
</dbReference>
<dbReference type="PANTHER" id="PTHR30146:SF109">
    <property type="entry name" value="HTH-TYPE TRANSCRIPTIONAL REGULATOR GALS"/>
    <property type="match status" value="1"/>
</dbReference>
<dbReference type="GO" id="GO:0003700">
    <property type="term" value="F:DNA-binding transcription factor activity"/>
    <property type="evidence" value="ECO:0007669"/>
    <property type="project" value="TreeGrafter"/>
</dbReference>
<evidence type="ECO:0000313" key="5">
    <source>
        <dbReference type="EMBL" id="AXY72874.1"/>
    </source>
</evidence>
<proteinExistence type="predicted"/>
<dbReference type="CDD" id="cd01392">
    <property type="entry name" value="HTH_LacI"/>
    <property type="match status" value="1"/>
</dbReference>
<organism evidence="5 6">
    <name type="scientific">Paraflavitalea soli</name>
    <dbReference type="NCBI Taxonomy" id="2315862"/>
    <lineage>
        <taxon>Bacteria</taxon>
        <taxon>Pseudomonadati</taxon>
        <taxon>Bacteroidota</taxon>
        <taxon>Chitinophagia</taxon>
        <taxon>Chitinophagales</taxon>
        <taxon>Chitinophagaceae</taxon>
        <taxon>Paraflavitalea</taxon>
    </lineage>
</organism>
<dbReference type="InterPro" id="IPR028082">
    <property type="entry name" value="Peripla_BP_I"/>
</dbReference>
<dbReference type="CDD" id="cd19977">
    <property type="entry name" value="PBP1_EndR-like"/>
    <property type="match status" value="1"/>
</dbReference>
<gene>
    <name evidence="5" type="ORF">D3H65_02325</name>
</gene>
<dbReference type="InterPro" id="IPR001761">
    <property type="entry name" value="Peripla_BP/Lac1_sug-bd_dom"/>
</dbReference>
<keyword evidence="2" id="KW-0238">DNA-binding</keyword>
<dbReference type="OrthoDB" id="9803256at2"/>
<dbReference type="PROSITE" id="PS50932">
    <property type="entry name" value="HTH_LACI_2"/>
    <property type="match status" value="1"/>
</dbReference>
<dbReference type="RefSeq" id="WP_119048712.1">
    <property type="nucleotide sequence ID" value="NZ_CP032157.1"/>
</dbReference>
<dbReference type="SMART" id="SM00354">
    <property type="entry name" value="HTH_LACI"/>
    <property type="match status" value="1"/>
</dbReference>